<dbReference type="eggNOG" id="ENOG502QR9I">
    <property type="taxonomic scope" value="Eukaryota"/>
</dbReference>
<protein>
    <recommendedName>
        <fullName evidence="10">Autophagy-related protein</fullName>
    </recommendedName>
</protein>
<feature type="transmembrane region" description="Helical" evidence="10">
    <location>
        <begin position="352"/>
        <end position="374"/>
    </location>
</feature>
<dbReference type="Gene3D" id="1.20.1250.20">
    <property type="entry name" value="MFS general substrate transporter like domains"/>
    <property type="match status" value="1"/>
</dbReference>
<feature type="transmembrane region" description="Helical" evidence="10">
    <location>
        <begin position="162"/>
        <end position="191"/>
    </location>
</feature>
<dbReference type="CDD" id="cd17483">
    <property type="entry name" value="MFS_Atg22_like"/>
    <property type="match status" value="1"/>
</dbReference>
<sequence>MSSNYGSIEQTNVEDDQNITNNDEFAIENLKGSKNNIIGWYFYSFSSEPFVVSAVATYIPILLEEFARKNGVSLDDHTLKCTSAMDKCVLGLFDNRLYIDTSSFALFTFSISVFFQTLVVISVSGIVDVWKSVQFRRNIILLFGSLGALSTILISQLGNQQFYLLAALAVISNSCYGVVNVVGNSLLPIFVSESLKYDSNIKTDIDTQVTVVSGYGASIGYSAALLVQTASLYIVGSKKRRGDLQSATFFVGIWWLLFQLPMYWLINDQKVAPQQDTQPNDNMRKRHSSTFKLSYIKYGWISLFKALQNARLLKDVVIFLIGWFILSDSVTTINSTAILFAKSELKMGTVGLIILSILTMVNAIFGASLIPQYIAKTFHKPPQTILIYLICWASVIPAYGILGFFFNSIGLKHPFEMYIMSVWYGISLGGLSAVSRSTFSLIIPKGKESTFFSLFSVTDKGSSILGPFLIGLLTDKTHQIRYGFFLLFIFLMLSLPIFSCLNVTRGKKEAVALSYIESEVENGETNESTRVN</sequence>
<comment type="similarity">
    <text evidence="2 10">Belongs to the ATG22 family.</text>
</comment>
<evidence type="ECO:0000256" key="5">
    <source>
        <dbReference type="ARBA" id="ARBA00022692"/>
    </source>
</evidence>
<dbReference type="EMBL" id="HE612857">
    <property type="protein sequence ID" value="CCE62153.1"/>
    <property type="molecule type" value="Genomic_DNA"/>
</dbReference>
<feature type="transmembrane region" description="Helical" evidence="10">
    <location>
        <begin position="104"/>
        <end position="127"/>
    </location>
</feature>
<evidence type="ECO:0000256" key="1">
    <source>
        <dbReference type="ARBA" id="ARBA00004128"/>
    </source>
</evidence>
<dbReference type="InterPro" id="IPR036259">
    <property type="entry name" value="MFS_trans_sf"/>
</dbReference>
<evidence type="ECO:0000256" key="6">
    <source>
        <dbReference type="ARBA" id="ARBA00022970"/>
    </source>
</evidence>
<dbReference type="KEGG" id="tpf:TPHA_0B04840"/>
<feature type="transmembrane region" description="Helical" evidence="10">
    <location>
        <begin position="482"/>
        <end position="501"/>
    </location>
</feature>
<evidence type="ECO:0000256" key="9">
    <source>
        <dbReference type="ARBA" id="ARBA00023136"/>
    </source>
</evidence>
<comment type="function">
    <text evidence="10">Vacuolar effluxer which mediate the efflux of amino acids resulting from autophagic degradation. The release of autophagic amino acids allows the maintenance of protein synthesis and viability during nitrogen starvation.</text>
</comment>
<keyword evidence="3 10" id="KW-0813">Transport</keyword>
<dbReference type="OrthoDB" id="42657at2759"/>
<organism evidence="11 12">
    <name type="scientific">Tetrapisispora phaffii (strain ATCC 24235 / CBS 4417 / NBRC 1672 / NRRL Y-8282 / UCD 70-5)</name>
    <name type="common">Yeast</name>
    <name type="synonym">Fabospora phaffii</name>
    <dbReference type="NCBI Taxonomy" id="1071381"/>
    <lineage>
        <taxon>Eukaryota</taxon>
        <taxon>Fungi</taxon>
        <taxon>Dikarya</taxon>
        <taxon>Ascomycota</taxon>
        <taxon>Saccharomycotina</taxon>
        <taxon>Saccharomycetes</taxon>
        <taxon>Saccharomycetales</taxon>
        <taxon>Saccharomycetaceae</taxon>
        <taxon>Tetrapisispora</taxon>
    </lineage>
</organism>
<keyword evidence="4 10" id="KW-0926">Vacuole</keyword>
<dbReference type="Pfam" id="PF11700">
    <property type="entry name" value="ATG22"/>
    <property type="match status" value="1"/>
</dbReference>
<comment type="subcellular location">
    <subcellularLocation>
        <location evidence="1 10">Vacuole membrane</location>
        <topology evidence="1 10">Multi-pass membrane protein</topology>
    </subcellularLocation>
</comment>
<evidence type="ECO:0000256" key="2">
    <source>
        <dbReference type="ARBA" id="ARBA00006978"/>
    </source>
</evidence>
<dbReference type="InterPro" id="IPR024671">
    <property type="entry name" value="Atg22-like"/>
</dbReference>
<keyword evidence="8 10" id="KW-0072">Autophagy</keyword>
<dbReference type="RefSeq" id="XP_003684587.1">
    <property type="nucleotide sequence ID" value="XM_003684539.1"/>
</dbReference>
<dbReference type="PANTHER" id="PTHR23519">
    <property type="entry name" value="AUTOPHAGY-RELATED PROTEIN 22"/>
    <property type="match status" value="1"/>
</dbReference>
<evidence type="ECO:0000256" key="4">
    <source>
        <dbReference type="ARBA" id="ARBA00022554"/>
    </source>
</evidence>
<dbReference type="Proteomes" id="UP000005666">
    <property type="component" value="Chromosome 2"/>
</dbReference>
<evidence type="ECO:0000313" key="12">
    <source>
        <dbReference type="Proteomes" id="UP000005666"/>
    </source>
</evidence>
<feature type="transmembrane region" description="Helical" evidence="10">
    <location>
        <begin position="211"/>
        <end position="235"/>
    </location>
</feature>
<feature type="transmembrane region" description="Helical" evidence="10">
    <location>
        <begin position="418"/>
        <end position="443"/>
    </location>
</feature>
<evidence type="ECO:0000256" key="8">
    <source>
        <dbReference type="ARBA" id="ARBA00023006"/>
    </source>
</evidence>
<dbReference type="STRING" id="1071381.G8BQ72"/>
<dbReference type="InterPro" id="IPR044738">
    <property type="entry name" value="Atg22"/>
</dbReference>
<evidence type="ECO:0000256" key="10">
    <source>
        <dbReference type="RuleBase" id="RU363073"/>
    </source>
</evidence>
<dbReference type="HOGENOM" id="CLU_017518_1_0_1"/>
<name>G8BQ72_TETPH</name>
<reference evidence="11 12" key="1">
    <citation type="journal article" date="2011" name="Proc. Natl. Acad. Sci. U.S.A.">
        <title>Evolutionary erosion of yeast sex chromosomes by mating-type switching accidents.</title>
        <authorList>
            <person name="Gordon J.L."/>
            <person name="Armisen D."/>
            <person name="Proux-Wera E."/>
            <person name="Oheigeartaigh S.S."/>
            <person name="Byrne K.P."/>
            <person name="Wolfe K.H."/>
        </authorList>
    </citation>
    <scope>NUCLEOTIDE SEQUENCE [LARGE SCALE GENOMIC DNA]</scope>
    <source>
        <strain evidence="12">ATCC 24235 / CBS 4417 / NBRC 1672 / NRRL Y-8282 / UCD 70-5</strain>
    </source>
</reference>
<dbReference type="InterPro" id="IPR050495">
    <property type="entry name" value="ATG22/LtaA_families"/>
</dbReference>
<evidence type="ECO:0000256" key="7">
    <source>
        <dbReference type="ARBA" id="ARBA00022989"/>
    </source>
</evidence>
<feature type="transmembrane region" description="Helical" evidence="10">
    <location>
        <begin position="139"/>
        <end position="155"/>
    </location>
</feature>
<feature type="transmembrane region" description="Helical" evidence="10">
    <location>
        <begin position="386"/>
        <end position="406"/>
    </location>
</feature>
<keyword evidence="7 10" id="KW-1133">Transmembrane helix</keyword>
<keyword evidence="5 10" id="KW-0812">Transmembrane</keyword>
<keyword evidence="6 10" id="KW-0029">Amino-acid transport</keyword>
<feature type="transmembrane region" description="Helical" evidence="10">
    <location>
        <begin position="40"/>
        <end position="63"/>
    </location>
</feature>
<feature type="transmembrane region" description="Helical" evidence="10">
    <location>
        <begin position="247"/>
        <end position="266"/>
    </location>
</feature>
<keyword evidence="12" id="KW-1185">Reference proteome</keyword>
<dbReference type="AlphaFoldDB" id="G8BQ72"/>
<feature type="transmembrane region" description="Helical" evidence="10">
    <location>
        <begin position="316"/>
        <end position="340"/>
    </location>
</feature>
<dbReference type="GeneID" id="11535127"/>
<dbReference type="SUPFAM" id="SSF103473">
    <property type="entry name" value="MFS general substrate transporter"/>
    <property type="match status" value="1"/>
</dbReference>
<dbReference type="PANTHER" id="PTHR23519:SF1">
    <property type="entry name" value="AUTOPHAGY-RELATED PROTEIN 22"/>
    <property type="match status" value="1"/>
</dbReference>
<evidence type="ECO:0000256" key="3">
    <source>
        <dbReference type="ARBA" id="ARBA00022448"/>
    </source>
</evidence>
<proteinExistence type="inferred from homology"/>
<dbReference type="GO" id="GO:0032974">
    <property type="term" value="P:amino acid transmembrane export from vacuole"/>
    <property type="evidence" value="ECO:0007669"/>
    <property type="project" value="EnsemblFungi"/>
</dbReference>
<gene>
    <name evidence="11" type="primary">TPHA0B04840</name>
    <name evidence="11" type="ordered locus">TPHA_0B04840</name>
</gene>
<dbReference type="GO" id="GO:0000329">
    <property type="term" value="C:fungal-type vacuole membrane"/>
    <property type="evidence" value="ECO:0007669"/>
    <property type="project" value="EnsemblFungi"/>
</dbReference>
<dbReference type="GO" id="GO:0006914">
    <property type="term" value="P:autophagy"/>
    <property type="evidence" value="ECO:0007669"/>
    <property type="project" value="UniProtKB-KW"/>
</dbReference>
<dbReference type="OMA" id="QPWEIFP"/>
<accession>G8BQ72</accession>
<keyword evidence="9 10" id="KW-0472">Membrane</keyword>
<evidence type="ECO:0000313" key="11">
    <source>
        <dbReference type="EMBL" id="CCE62153.1"/>
    </source>
</evidence>